<evidence type="ECO:0000313" key="2">
    <source>
        <dbReference type="Proteomes" id="UP000765507"/>
    </source>
</evidence>
<dbReference type="EMBL" id="JAHGAV010000028">
    <property type="protein sequence ID" value="KAG6937043.1"/>
    <property type="molecule type" value="Genomic_DNA"/>
</dbReference>
<accession>A0A8T1T892</accession>
<evidence type="ECO:0000313" key="1">
    <source>
        <dbReference type="EMBL" id="KAG6937043.1"/>
    </source>
</evidence>
<name>A0A8T1T892_CHESE</name>
<reference evidence="1 2" key="1">
    <citation type="journal article" date="2020" name="G3 (Bethesda)">
        <title>Draft Genome of the Common Snapping Turtle, Chelydra serpentina, a Model for Phenotypic Plasticity in Reptiles.</title>
        <authorList>
            <person name="Das D."/>
            <person name="Singh S.K."/>
            <person name="Bierstedt J."/>
            <person name="Erickson A."/>
            <person name="Galli G.L.J."/>
            <person name="Crossley D.A. 2nd"/>
            <person name="Rhen T."/>
        </authorList>
    </citation>
    <scope>NUCLEOTIDE SEQUENCE [LARGE SCALE GENOMIC DNA]</scope>
    <source>
        <strain evidence="1">KW</strain>
    </source>
</reference>
<protein>
    <submittedName>
        <fullName evidence="1">Uncharacterized protein</fullName>
    </submittedName>
</protein>
<sequence length="125" mass="14236">MPVQIVDKDAEDDGYIDLTRRLVRELTEPVPRCERKKVMRSIVCVAFYAVLNHCLREMLFEDCEGCVIDAPAQWHHDCVSWTLEDINCKLQDLCADLCLESLLNTVIAIDNVCAEPKARVTLLSL</sequence>
<organism evidence="1 2">
    <name type="scientific">Chelydra serpentina</name>
    <name type="common">Snapping turtle</name>
    <name type="synonym">Testudo serpentina</name>
    <dbReference type="NCBI Taxonomy" id="8475"/>
    <lineage>
        <taxon>Eukaryota</taxon>
        <taxon>Metazoa</taxon>
        <taxon>Chordata</taxon>
        <taxon>Craniata</taxon>
        <taxon>Vertebrata</taxon>
        <taxon>Euteleostomi</taxon>
        <taxon>Archelosauria</taxon>
        <taxon>Testudinata</taxon>
        <taxon>Testudines</taxon>
        <taxon>Cryptodira</taxon>
        <taxon>Durocryptodira</taxon>
        <taxon>Americhelydia</taxon>
        <taxon>Chelydroidea</taxon>
        <taxon>Chelydridae</taxon>
        <taxon>Chelydra</taxon>
    </lineage>
</organism>
<proteinExistence type="predicted"/>
<keyword evidence="2" id="KW-1185">Reference proteome</keyword>
<dbReference type="OrthoDB" id="10596817at2759"/>
<gene>
    <name evidence="1" type="ORF">G0U57_010845</name>
</gene>
<dbReference type="Proteomes" id="UP000765507">
    <property type="component" value="Unassembled WGS sequence"/>
</dbReference>
<comment type="caution">
    <text evidence="1">The sequence shown here is derived from an EMBL/GenBank/DDBJ whole genome shotgun (WGS) entry which is preliminary data.</text>
</comment>
<dbReference type="AlphaFoldDB" id="A0A8T1T892"/>